<gene>
    <name evidence="1" type="ORF">UFOPK1684_00296</name>
</gene>
<name>A0A6J6DS41_9ZZZZ</name>
<proteinExistence type="predicted"/>
<sequence length="109" mass="11909">MERDLRAASQESVLQIFVFRAIGDVPLSGGHNFQGLVALFEELDRVRDGGRVFEQVPGGGEFLHDGGLRAEDCLAHQILVVGLSRLRSQPLRVLRQDATVFANDGPGLQ</sequence>
<dbReference type="AlphaFoldDB" id="A0A6J6DS41"/>
<protein>
    <submittedName>
        <fullName evidence="1">Unannotated protein</fullName>
    </submittedName>
</protein>
<evidence type="ECO:0000313" key="1">
    <source>
        <dbReference type="EMBL" id="CAB4563898.1"/>
    </source>
</evidence>
<dbReference type="EMBL" id="CAEZTM010000007">
    <property type="protein sequence ID" value="CAB4563898.1"/>
    <property type="molecule type" value="Genomic_DNA"/>
</dbReference>
<accession>A0A6J6DS41</accession>
<organism evidence="1">
    <name type="scientific">freshwater metagenome</name>
    <dbReference type="NCBI Taxonomy" id="449393"/>
    <lineage>
        <taxon>unclassified sequences</taxon>
        <taxon>metagenomes</taxon>
        <taxon>ecological metagenomes</taxon>
    </lineage>
</organism>
<reference evidence="1" key="1">
    <citation type="submission" date="2020-05" db="EMBL/GenBank/DDBJ databases">
        <authorList>
            <person name="Chiriac C."/>
            <person name="Salcher M."/>
            <person name="Ghai R."/>
            <person name="Kavagutti S V."/>
        </authorList>
    </citation>
    <scope>NUCLEOTIDE SEQUENCE</scope>
</reference>